<proteinExistence type="predicted"/>
<organism evidence="1 2">
    <name type="scientific">Clostridium lentum</name>
    <dbReference type="NCBI Taxonomy" id="2763037"/>
    <lineage>
        <taxon>Bacteria</taxon>
        <taxon>Bacillati</taxon>
        <taxon>Bacillota</taxon>
        <taxon>Clostridia</taxon>
        <taxon>Eubacteriales</taxon>
        <taxon>Clostridiaceae</taxon>
        <taxon>Clostridium</taxon>
    </lineage>
</organism>
<dbReference type="Pfam" id="PF14375">
    <property type="entry name" value="Cys_rich_CWC"/>
    <property type="match status" value="1"/>
</dbReference>
<name>A0A8I0A5N3_9CLOT</name>
<sequence>MKINKSICPLCGKHNNCGYENGLTHNGCWCEKIEVPKELREMIPENLRGKACICKECVIKYKEKNKK</sequence>
<reference evidence="1" key="1">
    <citation type="submission" date="2020-08" db="EMBL/GenBank/DDBJ databases">
        <title>Genome public.</title>
        <authorList>
            <person name="Liu C."/>
            <person name="Sun Q."/>
        </authorList>
    </citation>
    <scope>NUCLEOTIDE SEQUENCE</scope>
    <source>
        <strain evidence="1">NSJ-42</strain>
    </source>
</reference>
<dbReference type="RefSeq" id="WP_186835253.1">
    <property type="nucleotide sequence ID" value="NZ_JACOOQ010000014.1"/>
</dbReference>
<dbReference type="InterPro" id="IPR032720">
    <property type="entry name" value="Cys_rich_CWC"/>
</dbReference>
<gene>
    <name evidence="1" type="ORF">H8R92_08880</name>
</gene>
<evidence type="ECO:0000313" key="2">
    <source>
        <dbReference type="Proteomes" id="UP000662088"/>
    </source>
</evidence>
<evidence type="ECO:0000313" key="1">
    <source>
        <dbReference type="EMBL" id="MBC5640528.1"/>
    </source>
</evidence>
<dbReference type="AlphaFoldDB" id="A0A8I0A5N3"/>
<accession>A0A8I0A5N3</accession>
<protein>
    <submittedName>
        <fullName evidence="1">Cysteine-rich CWC family protein</fullName>
    </submittedName>
</protein>
<comment type="caution">
    <text evidence="1">The sequence shown here is derived from an EMBL/GenBank/DDBJ whole genome shotgun (WGS) entry which is preliminary data.</text>
</comment>
<dbReference type="Proteomes" id="UP000662088">
    <property type="component" value="Unassembled WGS sequence"/>
</dbReference>
<keyword evidence="2" id="KW-1185">Reference proteome</keyword>
<dbReference type="EMBL" id="JACOOQ010000014">
    <property type="protein sequence ID" value="MBC5640528.1"/>
    <property type="molecule type" value="Genomic_DNA"/>
</dbReference>